<dbReference type="AlphaFoldDB" id="A0AAD7AP99"/>
<dbReference type="Proteomes" id="UP001218218">
    <property type="component" value="Unassembled WGS sequence"/>
</dbReference>
<proteinExistence type="predicted"/>
<evidence type="ECO:0000313" key="2">
    <source>
        <dbReference type="EMBL" id="KAJ7364128.1"/>
    </source>
</evidence>
<feature type="compositionally biased region" description="Polar residues" evidence="1">
    <location>
        <begin position="189"/>
        <end position="203"/>
    </location>
</feature>
<evidence type="ECO:0000313" key="3">
    <source>
        <dbReference type="Proteomes" id="UP001218218"/>
    </source>
</evidence>
<feature type="region of interest" description="Disordered" evidence="1">
    <location>
        <begin position="181"/>
        <end position="203"/>
    </location>
</feature>
<accession>A0AAD7AP99</accession>
<keyword evidence="3" id="KW-1185">Reference proteome</keyword>
<comment type="caution">
    <text evidence="2">The sequence shown here is derived from an EMBL/GenBank/DDBJ whole genome shotgun (WGS) entry which is preliminary data.</text>
</comment>
<reference evidence="2" key="1">
    <citation type="submission" date="2023-03" db="EMBL/GenBank/DDBJ databases">
        <title>Massive genome expansion in bonnet fungi (Mycena s.s.) driven by repeated elements and novel gene families across ecological guilds.</title>
        <authorList>
            <consortium name="Lawrence Berkeley National Laboratory"/>
            <person name="Harder C.B."/>
            <person name="Miyauchi S."/>
            <person name="Viragh M."/>
            <person name="Kuo A."/>
            <person name="Thoen E."/>
            <person name="Andreopoulos B."/>
            <person name="Lu D."/>
            <person name="Skrede I."/>
            <person name="Drula E."/>
            <person name="Henrissat B."/>
            <person name="Morin E."/>
            <person name="Kohler A."/>
            <person name="Barry K."/>
            <person name="LaButti K."/>
            <person name="Morin E."/>
            <person name="Salamov A."/>
            <person name="Lipzen A."/>
            <person name="Mereny Z."/>
            <person name="Hegedus B."/>
            <person name="Baldrian P."/>
            <person name="Stursova M."/>
            <person name="Weitz H."/>
            <person name="Taylor A."/>
            <person name="Grigoriev I.V."/>
            <person name="Nagy L.G."/>
            <person name="Martin F."/>
            <person name="Kauserud H."/>
        </authorList>
    </citation>
    <scope>NUCLEOTIDE SEQUENCE</scope>
    <source>
        <strain evidence="2">CBHHK002</strain>
    </source>
</reference>
<sequence length="229" mass="24667">MAQYSTTRRLSRNAPGTESLSAAAFSPAAEGMIYVLNNISPHDFCDGIRKAFTPPLSLTQHQIGVLLDIMEAARIPNAAIAKRIAKDDTTRHCVRCHRDYVEKYNGQTACSIPHDAAEAQVGPLGLQWYYHCCSLVTVPELGHNPGLHFLGRHTTQEKGVQYTGSNIQGCRGGCPSYGPPSAGPDVMTSPATSRCSTPESTSSDTIMACASFLQRESSTELSSDESESE</sequence>
<gene>
    <name evidence="2" type="ORF">DFH08DRAFT_266849</name>
</gene>
<name>A0AAD7AP99_9AGAR</name>
<dbReference type="EMBL" id="JARIHO010000003">
    <property type="protein sequence ID" value="KAJ7364128.1"/>
    <property type="molecule type" value="Genomic_DNA"/>
</dbReference>
<evidence type="ECO:0000256" key="1">
    <source>
        <dbReference type="SAM" id="MobiDB-lite"/>
    </source>
</evidence>
<organism evidence="2 3">
    <name type="scientific">Mycena albidolilacea</name>
    <dbReference type="NCBI Taxonomy" id="1033008"/>
    <lineage>
        <taxon>Eukaryota</taxon>
        <taxon>Fungi</taxon>
        <taxon>Dikarya</taxon>
        <taxon>Basidiomycota</taxon>
        <taxon>Agaricomycotina</taxon>
        <taxon>Agaricomycetes</taxon>
        <taxon>Agaricomycetidae</taxon>
        <taxon>Agaricales</taxon>
        <taxon>Marasmiineae</taxon>
        <taxon>Mycenaceae</taxon>
        <taxon>Mycena</taxon>
    </lineage>
</organism>
<protein>
    <submittedName>
        <fullName evidence="2">Uncharacterized protein</fullName>
    </submittedName>
</protein>